<keyword evidence="5 8" id="KW-0255">Endonuclease</keyword>
<reference evidence="8 9" key="1">
    <citation type="submission" date="2024-11" db="EMBL/GenBank/DDBJ databases">
        <authorList>
            <person name="Kaparullina E.N."/>
            <person name="Delegan Y.A."/>
            <person name="Doronina N.V."/>
        </authorList>
    </citation>
    <scope>NUCLEOTIDE SEQUENCE [LARGE SCALE GENOMIC DNA]</scope>
    <source>
        <strain evidence="8 9">7sh_L</strain>
    </source>
</reference>
<dbReference type="Proteomes" id="UP001617669">
    <property type="component" value="Unassembled WGS sequence"/>
</dbReference>
<protein>
    <submittedName>
        <fullName evidence="8">Replication endonuclease</fullName>
    </submittedName>
</protein>
<feature type="domain" description="Replication gene A protein-like" evidence="7">
    <location>
        <begin position="72"/>
        <end position="346"/>
    </location>
</feature>
<evidence type="ECO:0000313" key="9">
    <source>
        <dbReference type="Proteomes" id="UP001617669"/>
    </source>
</evidence>
<comment type="caution">
    <text evidence="8">The sequence shown here is derived from an EMBL/GenBank/DDBJ whole genome shotgun (WGS) entry which is preliminary data.</text>
</comment>
<comment type="similarity">
    <text evidence="2">Belongs to the phage GPA family.</text>
</comment>
<organism evidence="8 9">
    <name type="scientific">Methylobacillus methanolivorans</name>
    <dbReference type="NCBI Taxonomy" id="1848927"/>
    <lineage>
        <taxon>Bacteria</taxon>
        <taxon>Pseudomonadati</taxon>
        <taxon>Pseudomonadota</taxon>
        <taxon>Betaproteobacteria</taxon>
        <taxon>Nitrosomonadales</taxon>
        <taxon>Methylophilaceae</taxon>
        <taxon>Methylobacillus</taxon>
    </lineage>
</organism>
<dbReference type="InterPro" id="IPR008766">
    <property type="entry name" value="Replication_gene_A-like"/>
</dbReference>
<dbReference type="Pfam" id="PF05840">
    <property type="entry name" value="Phage_GPA"/>
    <property type="match status" value="1"/>
</dbReference>
<evidence type="ECO:0000256" key="6">
    <source>
        <dbReference type="ARBA" id="ARBA00022801"/>
    </source>
</evidence>
<name>A0ABW8GNK9_9PROT</name>
<evidence type="ECO:0000256" key="1">
    <source>
        <dbReference type="ARBA" id="ARBA00003293"/>
    </source>
</evidence>
<keyword evidence="3" id="KW-0235">DNA replication</keyword>
<gene>
    <name evidence="8" type="ORF">ACIKP9_12210</name>
</gene>
<evidence type="ECO:0000256" key="5">
    <source>
        <dbReference type="ARBA" id="ARBA00022759"/>
    </source>
</evidence>
<keyword evidence="4" id="KW-0540">Nuclease</keyword>
<evidence type="ECO:0000256" key="2">
    <source>
        <dbReference type="ARBA" id="ARBA00009260"/>
    </source>
</evidence>
<dbReference type="EMBL" id="JBIWXY010000002">
    <property type="protein sequence ID" value="MFJ5446996.1"/>
    <property type="molecule type" value="Genomic_DNA"/>
</dbReference>
<accession>A0ABW8GNK9</accession>
<proteinExistence type="inferred from homology"/>
<sequence>MPRRFAYQAAREYEEKYIFESRREANLYLLAEQERLQQNPIPLTASDYELEQLAKKHAQEMRQIAMIIPDEVQAVVRLWKLAQQYGVRPPNLYTPNISPRGILRRLWDELWWHRQLRRAHAKALETEAIRWGNVHKHAGLYISDESFHRYQEQQKRNQRILSHLIAENEDMQFFMLENLIARGMANPKNRRNELMCRIHGFETIANELGHVGEFLTITCPSRMHARQSKSNRPNAKFDGTTPKQAQRYLSQVWARIRSKLKRDNIEVYGFRVAEPHQDGTPHWHILLFADQRHIKPIRQIFQHYALETDGDEEGAKQHRFTHKSIDKSKGSAIGYIAKYISKNIDGHAIDQDEDGLDAKQSAQRVTAWASTWGIRQFQQFGGVPVTIWRELRKNKQQPPEGIITQAFEAADTGKWAEFLKTLGGAAPLRKDLPIQLDKHDSEELGKYGDPIGKQIIGVIANTTRLKTRIHQWSMTTMKKLQKRFEAAVHATATPYASEPLGGGADARNLAHRTDLSGEAALEFC</sequence>
<evidence type="ECO:0000256" key="4">
    <source>
        <dbReference type="ARBA" id="ARBA00022722"/>
    </source>
</evidence>
<evidence type="ECO:0000313" key="8">
    <source>
        <dbReference type="EMBL" id="MFJ5446996.1"/>
    </source>
</evidence>
<evidence type="ECO:0000256" key="3">
    <source>
        <dbReference type="ARBA" id="ARBA00022705"/>
    </source>
</evidence>
<keyword evidence="9" id="KW-1185">Reference proteome</keyword>
<evidence type="ECO:0000259" key="7">
    <source>
        <dbReference type="Pfam" id="PF05840"/>
    </source>
</evidence>
<comment type="function">
    <text evidence="1">Possible endonuclease which induces a single-strand cut and initiates DNA replication.</text>
</comment>
<keyword evidence="6" id="KW-0378">Hydrolase</keyword>
<dbReference type="RefSeq" id="WP_400883289.1">
    <property type="nucleotide sequence ID" value="NZ_JBIWXY010000002.1"/>
</dbReference>
<dbReference type="GO" id="GO:0004519">
    <property type="term" value="F:endonuclease activity"/>
    <property type="evidence" value="ECO:0007669"/>
    <property type="project" value="UniProtKB-KW"/>
</dbReference>